<dbReference type="InterPro" id="IPR011039">
    <property type="entry name" value="TFIIF_interaction"/>
</dbReference>
<dbReference type="InterPro" id="IPR040450">
    <property type="entry name" value="TFIIF_beta_HTH"/>
</dbReference>
<dbReference type="Gene3D" id="1.10.10.10">
    <property type="entry name" value="Winged helix-like DNA-binding domain superfamily/Winged helix DNA-binding domain"/>
    <property type="match status" value="1"/>
</dbReference>
<keyword evidence="3" id="KW-0805">Transcription regulation</keyword>
<dbReference type="InterPro" id="IPR036390">
    <property type="entry name" value="WH_DNA-bd_sf"/>
</dbReference>
<keyword evidence="6" id="KW-0539">Nucleus</keyword>
<dbReference type="AlphaFoldDB" id="F0VYT6"/>
<comment type="subcellular location">
    <subcellularLocation>
        <location evidence="1">Nucleus</location>
    </subcellularLocation>
</comment>
<evidence type="ECO:0000259" key="7">
    <source>
        <dbReference type="Pfam" id="PF02270"/>
    </source>
</evidence>
<dbReference type="FunFam" id="1.10.10.10:FF:000035">
    <property type="entry name" value="General transcription factor IIF subunit 2"/>
    <property type="match status" value="1"/>
</dbReference>
<dbReference type="HOGENOM" id="CLU_072938_0_0_1"/>
<comment type="similarity">
    <text evidence="2">Belongs to the TFIIF beta subunit family.</text>
</comment>
<evidence type="ECO:0000313" key="8">
    <source>
        <dbReference type="EMBL" id="CCA13951.1"/>
    </source>
</evidence>
<dbReference type="InterPro" id="IPR036388">
    <property type="entry name" value="WH-like_DNA-bd_sf"/>
</dbReference>
<feature type="domain" description="TFIIF beta subunit HTH" evidence="7">
    <location>
        <begin position="223"/>
        <end position="286"/>
    </location>
</feature>
<dbReference type="InterPro" id="IPR003196">
    <property type="entry name" value="TFIIF_beta"/>
</dbReference>
<gene>
    <name evidence="8" type="primary">AlNc14C1G88</name>
    <name evidence="8" type="ORF">ALNC14_000940</name>
</gene>
<evidence type="ECO:0000256" key="6">
    <source>
        <dbReference type="ARBA" id="ARBA00023242"/>
    </source>
</evidence>
<dbReference type="EMBL" id="FR824046">
    <property type="protein sequence ID" value="CCA13951.1"/>
    <property type="molecule type" value="Genomic_DNA"/>
</dbReference>
<keyword evidence="5" id="KW-0804">Transcription</keyword>
<accession>F0VYT6</accession>
<dbReference type="GO" id="GO:0005674">
    <property type="term" value="C:transcription factor TFIIF complex"/>
    <property type="evidence" value="ECO:0007669"/>
    <property type="project" value="InterPro"/>
</dbReference>
<evidence type="ECO:0000256" key="1">
    <source>
        <dbReference type="ARBA" id="ARBA00004123"/>
    </source>
</evidence>
<dbReference type="PANTHER" id="PTHR10445">
    <property type="entry name" value="GENERAL TRANSCRIPTION FACTOR IIF SUBUNIT 2"/>
    <property type="match status" value="1"/>
</dbReference>
<reference evidence="8" key="1">
    <citation type="journal article" date="2011" name="PLoS Biol.">
        <title>Gene gain and loss during evolution of obligate parasitism in the white rust pathogen of Arabidopsis thaliana.</title>
        <authorList>
            <person name="Kemen E."/>
            <person name="Gardiner A."/>
            <person name="Schultz-Larsen T."/>
            <person name="Kemen A.C."/>
            <person name="Balmuth A.L."/>
            <person name="Robert-Seilaniantz A."/>
            <person name="Bailey K."/>
            <person name="Holub E."/>
            <person name="Studholme D.J."/>
            <person name="Maclean D."/>
            <person name="Jones J.D."/>
        </authorList>
    </citation>
    <scope>NUCLEOTIDE SEQUENCE</scope>
</reference>
<evidence type="ECO:0000256" key="5">
    <source>
        <dbReference type="ARBA" id="ARBA00023163"/>
    </source>
</evidence>
<reference evidence="8" key="2">
    <citation type="submission" date="2011-02" db="EMBL/GenBank/DDBJ databases">
        <authorList>
            <person name="MacLean D."/>
        </authorList>
    </citation>
    <scope>NUCLEOTIDE SEQUENCE</scope>
</reference>
<evidence type="ECO:0000256" key="2">
    <source>
        <dbReference type="ARBA" id="ARBA00009543"/>
    </source>
</evidence>
<dbReference type="Pfam" id="PF02270">
    <property type="entry name" value="TFIIF_beta"/>
    <property type="match status" value="1"/>
</dbReference>
<dbReference type="GO" id="GO:0003677">
    <property type="term" value="F:DNA binding"/>
    <property type="evidence" value="ECO:0007669"/>
    <property type="project" value="UniProtKB-KW"/>
</dbReference>
<keyword evidence="4" id="KW-0238">DNA-binding</keyword>
<dbReference type="GO" id="GO:0006367">
    <property type="term" value="P:transcription initiation at RNA polymerase II promoter"/>
    <property type="evidence" value="ECO:0007669"/>
    <property type="project" value="InterPro"/>
</dbReference>
<dbReference type="SUPFAM" id="SSF50916">
    <property type="entry name" value="Rap30/74 interaction domains"/>
    <property type="match status" value="1"/>
</dbReference>
<name>F0VYT6_9STRA</name>
<dbReference type="PANTHER" id="PTHR10445:SF0">
    <property type="entry name" value="GENERAL TRANSCRIPTION FACTOR IIF SUBUNIT 2"/>
    <property type="match status" value="1"/>
</dbReference>
<organism evidence="8">
    <name type="scientific">Albugo laibachii Nc14</name>
    <dbReference type="NCBI Taxonomy" id="890382"/>
    <lineage>
        <taxon>Eukaryota</taxon>
        <taxon>Sar</taxon>
        <taxon>Stramenopiles</taxon>
        <taxon>Oomycota</taxon>
        <taxon>Peronosporomycetes</taxon>
        <taxon>Albuginales</taxon>
        <taxon>Albuginaceae</taxon>
        <taxon>Albugo</taxon>
    </lineage>
</organism>
<proteinExistence type="inferred from homology"/>
<evidence type="ECO:0000256" key="3">
    <source>
        <dbReference type="ARBA" id="ARBA00023015"/>
    </source>
</evidence>
<protein>
    <submittedName>
        <fullName evidence="8">Uncharacterized protein AlNc14C1G88</fullName>
    </submittedName>
</protein>
<sequence>MQLTSSTMNGVIQFILSGAVVVAAVQFTAGPIADWNARRVGVQVTMAESEDIVEPLHLDFEDREIYLAKIPTALGASWKKIKESDLMLGSIKLNETGADGRRRGLLNVNPMTIDDEVPTEYRIEIGPTPLKLKVFSQDGSGRMAIEGTVSNSCTIIAQRNDQYSKMCKQRLLRSMVKTRIVQPLEDLPRVKKARIQFTIDKPDPDTEEAIESKISERLDKKVKMSKDELKDLVFHHFDERDFWPLKELNSHCRQPESFLKEVLKEICVYHRKGPNKSCYELKPQYKDGVSKCHYGRVNAMYRIHGMTPSFPLIYSAAKMNLFSVEKTSYM</sequence>
<dbReference type="SUPFAM" id="SSF46785">
    <property type="entry name" value="Winged helix' DNA-binding domain"/>
    <property type="match status" value="1"/>
</dbReference>
<evidence type="ECO:0000256" key="4">
    <source>
        <dbReference type="ARBA" id="ARBA00023125"/>
    </source>
</evidence>